<evidence type="ECO:0000313" key="1">
    <source>
        <dbReference type="EMBL" id="CAL5223102.1"/>
    </source>
</evidence>
<gene>
    <name evidence="1" type="primary">g5564</name>
    <name evidence="1" type="ORF">VP750_LOCUS4761</name>
</gene>
<protein>
    <submittedName>
        <fullName evidence="1">G5564 protein</fullName>
    </submittedName>
</protein>
<accession>A0ABP1FY95</accession>
<proteinExistence type="predicted"/>
<comment type="caution">
    <text evidence="1">The sequence shown here is derived from an EMBL/GenBank/DDBJ whole genome shotgun (WGS) entry which is preliminary data.</text>
</comment>
<evidence type="ECO:0000313" key="2">
    <source>
        <dbReference type="Proteomes" id="UP001497392"/>
    </source>
</evidence>
<reference evidence="1 2" key="1">
    <citation type="submission" date="2024-06" db="EMBL/GenBank/DDBJ databases">
        <authorList>
            <person name="Kraege A."/>
            <person name="Thomma B."/>
        </authorList>
    </citation>
    <scope>NUCLEOTIDE SEQUENCE [LARGE SCALE GENOMIC DNA]</scope>
</reference>
<keyword evidence="2" id="KW-1185">Reference proteome</keyword>
<name>A0ABP1FY95_9CHLO</name>
<organism evidence="1 2">
    <name type="scientific">Coccomyxa viridis</name>
    <dbReference type="NCBI Taxonomy" id="1274662"/>
    <lineage>
        <taxon>Eukaryota</taxon>
        <taxon>Viridiplantae</taxon>
        <taxon>Chlorophyta</taxon>
        <taxon>core chlorophytes</taxon>
        <taxon>Trebouxiophyceae</taxon>
        <taxon>Trebouxiophyceae incertae sedis</taxon>
        <taxon>Coccomyxaceae</taxon>
        <taxon>Coccomyxa</taxon>
    </lineage>
</organism>
<dbReference type="EMBL" id="CAXHTA020000008">
    <property type="protein sequence ID" value="CAL5223102.1"/>
    <property type="molecule type" value="Genomic_DNA"/>
</dbReference>
<sequence length="84" mass="9315">MNPSEIKLPVYTDQHSKAHIVARSGFPHLWVQAPVPVAGRGVVAMPDKQAHPARQLGCLSSRIRHFCMLPEASAKRMHSEDSFT</sequence>
<dbReference type="Proteomes" id="UP001497392">
    <property type="component" value="Unassembled WGS sequence"/>
</dbReference>